<evidence type="ECO:0000313" key="2">
    <source>
        <dbReference type="Proteomes" id="UP001472677"/>
    </source>
</evidence>
<name>A0ABR2G1J3_9ROSI</name>
<evidence type="ECO:0000313" key="1">
    <source>
        <dbReference type="EMBL" id="KAK8592904.1"/>
    </source>
</evidence>
<proteinExistence type="predicted"/>
<sequence length="213" mass="23197">MVLSIFLEDVVLEHVSLATTFDVSGSTIPIVSVSIFIPTFVSIVVPFSSAFLPAEHTSAADVATVDVDSVEPAVDAIPDANVAVVAVLFYILKMMRLRHLLLRTMQIWLLMTQLSLFNLEDDIVLVIDFAVDQGKVASSIFATEGQSGKPLLRSNDASLSEFDAWLELQSHSTNSAKSLPHEMTTCVRKRSLVPLSMVNAKRHRLSVSITKGG</sequence>
<accession>A0ABR2G1J3</accession>
<comment type="caution">
    <text evidence="1">The sequence shown here is derived from an EMBL/GenBank/DDBJ whole genome shotgun (WGS) entry which is preliminary data.</text>
</comment>
<dbReference type="EMBL" id="JBBPBM010000003">
    <property type="protein sequence ID" value="KAK8592904.1"/>
    <property type="molecule type" value="Genomic_DNA"/>
</dbReference>
<reference evidence="1 2" key="1">
    <citation type="journal article" date="2024" name="G3 (Bethesda)">
        <title>Genome assembly of Hibiscus sabdariffa L. provides insights into metabolisms of medicinal natural products.</title>
        <authorList>
            <person name="Kim T."/>
        </authorList>
    </citation>
    <scope>NUCLEOTIDE SEQUENCE [LARGE SCALE GENOMIC DNA]</scope>
    <source>
        <strain evidence="1">TK-2024</strain>
        <tissue evidence="1">Old leaves</tissue>
    </source>
</reference>
<dbReference type="Proteomes" id="UP001472677">
    <property type="component" value="Unassembled WGS sequence"/>
</dbReference>
<organism evidence="1 2">
    <name type="scientific">Hibiscus sabdariffa</name>
    <name type="common">roselle</name>
    <dbReference type="NCBI Taxonomy" id="183260"/>
    <lineage>
        <taxon>Eukaryota</taxon>
        <taxon>Viridiplantae</taxon>
        <taxon>Streptophyta</taxon>
        <taxon>Embryophyta</taxon>
        <taxon>Tracheophyta</taxon>
        <taxon>Spermatophyta</taxon>
        <taxon>Magnoliopsida</taxon>
        <taxon>eudicotyledons</taxon>
        <taxon>Gunneridae</taxon>
        <taxon>Pentapetalae</taxon>
        <taxon>rosids</taxon>
        <taxon>malvids</taxon>
        <taxon>Malvales</taxon>
        <taxon>Malvaceae</taxon>
        <taxon>Malvoideae</taxon>
        <taxon>Hibiscus</taxon>
    </lineage>
</organism>
<gene>
    <name evidence="1" type="ORF">V6N12_044997</name>
</gene>
<protein>
    <submittedName>
        <fullName evidence="1">Uncharacterized protein</fullName>
    </submittedName>
</protein>
<keyword evidence="2" id="KW-1185">Reference proteome</keyword>